<dbReference type="PROSITE" id="PS00737">
    <property type="entry name" value="THIOLASE_2"/>
    <property type="match status" value="1"/>
</dbReference>
<keyword evidence="4 7" id="KW-0012">Acyltransferase</keyword>
<protein>
    <recommendedName>
        <fullName evidence="2">acetyl-CoA C-acetyltransferase</fullName>
        <ecNumber evidence="2">2.3.1.9</ecNumber>
    </recommendedName>
</protein>
<feature type="active site" description="Proton acceptor" evidence="6">
    <location>
        <position position="363"/>
    </location>
</feature>
<keyword evidence="3 7" id="KW-0808">Transferase</keyword>
<dbReference type="CDD" id="cd00751">
    <property type="entry name" value="thiolase"/>
    <property type="match status" value="1"/>
</dbReference>
<reference evidence="10" key="1">
    <citation type="submission" date="2022-07" db="EMBL/GenBank/DDBJ databases">
        <title>Phylogenomic reconstructions and comparative analyses of Kickxellomycotina fungi.</title>
        <authorList>
            <person name="Reynolds N.K."/>
            <person name="Stajich J.E."/>
            <person name="Barry K."/>
            <person name="Grigoriev I.V."/>
            <person name="Crous P."/>
            <person name="Smith M.E."/>
        </authorList>
    </citation>
    <scope>NUCLEOTIDE SEQUENCE</scope>
    <source>
        <strain evidence="10">RSA 861</strain>
    </source>
</reference>
<accession>A0A9W7ZJ33</accession>
<dbReference type="InterPro" id="IPR020617">
    <property type="entry name" value="Thiolase_C"/>
</dbReference>
<evidence type="ECO:0000256" key="2">
    <source>
        <dbReference type="ARBA" id="ARBA00012705"/>
    </source>
</evidence>
<dbReference type="GO" id="GO:0006696">
    <property type="term" value="P:ergosterol biosynthetic process"/>
    <property type="evidence" value="ECO:0007669"/>
    <property type="project" value="TreeGrafter"/>
</dbReference>
<dbReference type="PANTHER" id="PTHR18919">
    <property type="entry name" value="ACETYL-COA C-ACYLTRANSFERASE"/>
    <property type="match status" value="1"/>
</dbReference>
<dbReference type="SUPFAM" id="SSF53901">
    <property type="entry name" value="Thiolase-like"/>
    <property type="match status" value="2"/>
</dbReference>
<comment type="pathway">
    <text evidence="5">Metabolic intermediate biosynthesis; (R)-mevalonate biosynthesis; (R)-mevalonate from acetyl-CoA: step 1/3.</text>
</comment>
<sequence>MAPKEVYIVGYSRTPIGGFNGTLASLSAVQLGSHAVKAALRSAQLDPSEVQEIIFGNVLSANVGQNPARQVALGAGCARSVPATTVNKVCASGMKAVALAAQTILLGENDVVVAGGTESMTNVPYYLPKARFGAKFGNFEAVDGVASDGLTDAYDRQAMGIAAEKCAADHGITREQQDDYAIQSYTRAQAAQAAGHFRGEIAPVEVPQGRGRPPVVVADDEEVSRFSPDKMRQLRPAFQPKDGTVTAANASTINDGAAALVLVSGEKLATLDPRPAVVVRLLGAADAARDPVDFTIAPALAIPRALERAAATLQLDPATLPADFIDYYEVNEAFSVVALANAKLLNLNPERLNVFGGAVAMGHPLGCSGARVIVTLINVLVQKDAKRGCAGICNGGGGASALVLERV</sequence>
<dbReference type="Gene3D" id="3.40.47.10">
    <property type="match status" value="1"/>
</dbReference>
<organism evidence="10 11">
    <name type="scientific">Tieghemiomyces parasiticus</name>
    <dbReference type="NCBI Taxonomy" id="78921"/>
    <lineage>
        <taxon>Eukaryota</taxon>
        <taxon>Fungi</taxon>
        <taxon>Fungi incertae sedis</taxon>
        <taxon>Zoopagomycota</taxon>
        <taxon>Kickxellomycotina</taxon>
        <taxon>Dimargaritomycetes</taxon>
        <taxon>Dimargaritales</taxon>
        <taxon>Dimargaritaceae</taxon>
        <taxon>Tieghemiomyces</taxon>
    </lineage>
</organism>
<evidence type="ECO:0000256" key="4">
    <source>
        <dbReference type="ARBA" id="ARBA00023315"/>
    </source>
</evidence>
<evidence type="ECO:0000256" key="6">
    <source>
        <dbReference type="PIRSR" id="PIRSR000429-1"/>
    </source>
</evidence>
<dbReference type="Proteomes" id="UP001150569">
    <property type="component" value="Unassembled WGS sequence"/>
</dbReference>
<dbReference type="InterPro" id="IPR016039">
    <property type="entry name" value="Thiolase-like"/>
</dbReference>
<proteinExistence type="inferred from homology"/>
<dbReference type="Pfam" id="PF02803">
    <property type="entry name" value="Thiolase_C"/>
    <property type="match status" value="1"/>
</dbReference>
<dbReference type="EC" id="2.3.1.9" evidence="2"/>
<dbReference type="GO" id="GO:0005739">
    <property type="term" value="C:mitochondrion"/>
    <property type="evidence" value="ECO:0007669"/>
    <property type="project" value="TreeGrafter"/>
</dbReference>
<dbReference type="OrthoDB" id="5404651at2759"/>
<evidence type="ECO:0000259" key="8">
    <source>
        <dbReference type="Pfam" id="PF00108"/>
    </source>
</evidence>
<name>A0A9W7ZJ33_9FUNG</name>
<dbReference type="InterPro" id="IPR020615">
    <property type="entry name" value="Thiolase_acyl_enz_int_AS"/>
</dbReference>
<dbReference type="PROSITE" id="PS00098">
    <property type="entry name" value="THIOLASE_1"/>
    <property type="match status" value="1"/>
</dbReference>
<evidence type="ECO:0000256" key="5">
    <source>
        <dbReference type="ARBA" id="ARBA00037924"/>
    </source>
</evidence>
<dbReference type="EMBL" id="JANBPT010001218">
    <property type="protein sequence ID" value="KAJ1909345.1"/>
    <property type="molecule type" value="Genomic_DNA"/>
</dbReference>
<dbReference type="InterPro" id="IPR020616">
    <property type="entry name" value="Thiolase_N"/>
</dbReference>
<dbReference type="GO" id="GO:0003985">
    <property type="term" value="F:acetyl-CoA C-acetyltransferase activity"/>
    <property type="evidence" value="ECO:0007669"/>
    <property type="project" value="UniProtKB-EC"/>
</dbReference>
<dbReference type="InterPro" id="IPR002155">
    <property type="entry name" value="Thiolase"/>
</dbReference>
<evidence type="ECO:0000259" key="9">
    <source>
        <dbReference type="Pfam" id="PF02803"/>
    </source>
</evidence>
<dbReference type="PIRSF" id="PIRSF000429">
    <property type="entry name" value="Ac-CoA_Ac_transf"/>
    <property type="match status" value="1"/>
</dbReference>
<comment type="caution">
    <text evidence="10">The sequence shown here is derived from an EMBL/GenBank/DDBJ whole genome shotgun (WGS) entry which is preliminary data.</text>
</comment>
<evidence type="ECO:0000256" key="1">
    <source>
        <dbReference type="ARBA" id="ARBA00010982"/>
    </source>
</evidence>
<dbReference type="Pfam" id="PF00108">
    <property type="entry name" value="Thiolase_N"/>
    <property type="match status" value="1"/>
</dbReference>
<evidence type="ECO:0000313" key="11">
    <source>
        <dbReference type="Proteomes" id="UP001150569"/>
    </source>
</evidence>
<feature type="active site" description="Proton acceptor" evidence="6">
    <location>
        <position position="393"/>
    </location>
</feature>
<evidence type="ECO:0000256" key="3">
    <source>
        <dbReference type="ARBA" id="ARBA00022679"/>
    </source>
</evidence>
<feature type="domain" description="Thiolase N-terminal" evidence="8">
    <location>
        <begin position="6"/>
        <end position="265"/>
    </location>
</feature>
<evidence type="ECO:0000313" key="10">
    <source>
        <dbReference type="EMBL" id="KAJ1909345.1"/>
    </source>
</evidence>
<feature type="domain" description="Thiolase C-terminal" evidence="9">
    <location>
        <begin position="279"/>
        <end position="406"/>
    </location>
</feature>
<dbReference type="InterPro" id="IPR020613">
    <property type="entry name" value="Thiolase_CS"/>
</dbReference>
<keyword evidence="11" id="KW-1185">Reference proteome</keyword>
<evidence type="ECO:0000256" key="7">
    <source>
        <dbReference type="RuleBase" id="RU003557"/>
    </source>
</evidence>
<dbReference type="NCBIfam" id="TIGR01930">
    <property type="entry name" value="AcCoA-C-Actrans"/>
    <property type="match status" value="1"/>
</dbReference>
<dbReference type="PANTHER" id="PTHR18919:SF165">
    <property type="entry name" value="ACETYL-COA ACETYLTRANSFERASE"/>
    <property type="match status" value="1"/>
</dbReference>
<comment type="similarity">
    <text evidence="1 7">Belongs to the thiolase-like superfamily. Thiolase family.</text>
</comment>
<feature type="active site" description="Acyl-thioester intermediate" evidence="6">
    <location>
        <position position="90"/>
    </location>
</feature>
<gene>
    <name evidence="10" type="primary">ERG10_2</name>
    <name evidence="10" type="ORF">IWQ60_011226</name>
</gene>
<dbReference type="AlphaFoldDB" id="A0A9W7ZJ33"/>
<dbReference type="FunFam" id="3.40.47.10:FF:000007">
    <property type="entry name" value="acetyl-CoA acetyltransferase, mitochondrial"/>
    <property type="match status" value="1"/>
</dbReference>
<dbReference type="GO" id="GO:0006635">
    <property type="term" value="P:fatty acid beta-oxidation"/>
    <property type="evidence" value="ECO:0007669"/>
    <property type="project" value="TreeGrafter"/>
</dbReference>